<protein>
    <submittedName>
        <fullName evidence="2">Uncharacterized protein</fullName>
    </submittedName>
</protein>
<comment type="caution">
    <text evidence="2">The sequence shown here is derived from an EMBL/GenBank/DDBJ whole genome shotgun (WGS) entry which is preliminary data.</text>
</comment>
<evidence type="ECO:0000256" key="1">
    <source>
        <dbReference type="SAM" id="MobiDB-lite"/>
    </source>
</evidence>
<proteinExistence type="predicted"/>
<feature type="region of interest" description="Disordered" evidence="1">
    <location>
        <begin position="91"/>
        <end position="111"/>
    </location>
</feature>
<evidence type="ECO:0000313" key="3">
    <source>
        <dbReference type="Proteomes" id="UP001430614"/>
    </source>
</evidence>
<reference evidence="2 3" key="1">
    <citation type="submission" date="2021-11" db="EMBL/GenBank/DDBJ databases">
        <authorList>
            <person name="Oh E.-T."/>
            <person name="Kim S.-B."/>
        </authorList>
    </citation>
    <scope>NUCLEOTIDE SEQUENCE [LARGE SCALE GENOMIC DNA]</scope>
    <source>
        <strain evidence="2 3">MMS20-SJTN17</strain>
    </source>
</reference>
<dbReference type="Proteomes" id="UP001430614">
    <property type="component" value="Unassembled WGS sequence"/>
</dbReference>
<dbReference type="EMBL" id="JAJITC010000001">
    <property type="protein sequence ID" value="MCC8400455.1"/>
    <property type="molecule type" value="Genomic_DNA"/>
</dbReference>
<keyword evidence="3" id="KW-1185">Reference proteome</keyword>
<gene>
    <name evidence="2" type="ORF">LJ655_00870</name>
</gene>
<sequence>MKTVEEQSLRYQVDKWLAPTATRSVHVIRFSRTCSDRRRYVCVESSHPMNSHALFFFRHDDGCWRVFPALPDRPQFNVEGLQHEWTRTSFESTGFAPSRSGQVRHPNSNRR</sequence>
<organism evidence="2 3">
    <name type="scientific">Paraburkholderia translucens</name>
    <dbReference type="NCBI Taxonomy" id="2886945"/>
    <lineage>
        <taxon>Bacteria</taxon>
        <taxon>Pseudomonadati</taxon>
        <taxon>Pseudomonadota</taxon>
        <taxon>Betaproteobacteria</taxon>
        <taxon>Burkholderiales</taxon>
        <taxon>Burkholderiaceae</taxon>
        <taxon>Paraburkholderia</taxon>
    </lineage>
</organism>
<accession>A0ABS8K6U4</accession>
<evidence type="ECO:0000313" key="2">
    <source>
        <dbReference type="EMBL" id="MCC8400455.1"/>
    </source>
</evidence>
<name>A0ABS8K6U4_9BURK</name>